<keyword evidence="4" id="KW-0808">Transferase</keyword>
<dbReference type="PROSITE" id="PS50113">
    <property type="entry name" value="PAC"/>
    <property type="match status" value="1"/>
</dbReference>
<evidence type="ECO:0000256" key="1">
    <source>
        <dbReference type="ARBA" id="ARBA00000085"/>
    </source>
</evidence>
<dbReference type="InterPro" id="IPR035965">
    <property type="entry name" value="PAS-like_dom_sf"/>
</dbReference>
<dbReference type="SMART" id="SM00086">
    <property type="entry name" value="PAC"/>
    <property type="match status" value="1"/>
</dbReference>
<evidence type="ECO:0000256" key="2">
    <source>
        <dbReference type="ARBA" id="ARBA00012438"/>
    </source>
</evidence>
<dbReference type="EC" id="2.7.13.3" evidence="2"/>
<evidence type="ECO:0000259" key="9">
    <source>
        <dbReference type="PROSITE" id="PS50113"/>
    </source>
</evidence>
<dbReference type="Gene3D" id="3.30.565.10">
    <property type="entry name" value="Histidine kinase-like ATPase, C-terminal domain"/>
    <property type="match status" value="1"/>
</dbReference>
<accession>A0ABT3CVQ5</accession>
<dbReference type="Pfam" id="PF00512">
    <property type="entry name" value="HisKA"/>
    <property type="match status" value="1"/>
</dbReference>
<feature type="domain" description="Histidine kinase" evidence="7">
    <location>
        <begin position="278"/>
        <end position="488"/>
    </location>
</feature>
<dbReference type="InterPro" id="IPR003594">
    <property type="entry name" value="HATPase_dom"/>
</dbReference>
<feature type="domain" description="PAS" evidence="8">
    <location>
        <begin position="159"/>
        <end position="209"/>
    </location>
</feature>
<evidence type="ECO:0000313" key="10">
    <source>
        <dbReference type="EMBL" id="MCV9387646.1"/>
    </source>
</evidence>
<dbReference type="InterPro" id="IPR000014">
    <property type="entry name" value="PAS"/>
</dbReference>
<dbReference type="SUPFAM" id="SSF55874">
    <property type="entry name" value="ATPase domain of HSP90 chaperone/DNA topoisomerase II/histidine kinase"/>
    <property type="match status" value="1"/>
</dbReference>
<dbReference type="SMART" id="SM00388">
    <property type="entry name" value="HisKA"/>
    <property type="match status" value="1"/>
</dbReference>
<keyword evidence="11" id="KW-1185">Reference proteome</keyword>
<dbReference type="SMART" id="SM00091">
    <property type="entry name" value="PAS"/>
    <property type="match status" value="2"/>
</dbReference>
<dbReference type="InterPro" id="IPR005467">
    <property type="entry name" value="His_kinase_dom"/>
</dbReference>
<dbReference type="PROSITE" id="PS50109">
    <property type="entry name" value="HIS_KIN"/>
    <property type="match status" value="1"/>
</dbReference>
<keyword evidence="6" id="KW-0902">Two-component regulatory system</keyword>
<organism evidence="10 11">
    <name type="scientific">Reichenbachiella ulvae</name>
    <dbReference type="NCBI Taxonomy" id="2980104"/>
    <lineage>
        <taxon>Bacteria</taxon>
        <taxon>Pseudomonadati</taxon>
        <taxon>Bacteroidota</taxon>
        <taxon>Cytophagia</taxon>
        <taxon>Cytophagales</taxon>
        <taxon>Reichenbachiellaceae</taxon>
        <taxon>Reichenbachiella</taxon>
    </lineage>
</organism>
<dbReference type="PANTHER" id="PTHR43711:SF1">
    <property type="entry name" value="HISTIDINE KINASE 1"/>
    <property type="match status" value="1"/>
</dbReference>
<evidence type="ECO:0000259" key="7">
    <source>
        <dbReference type="PROSITE" id="PS50109"/>
    </source>
</evidence>
<sequence>MNTVDLLFEQSKKIIEITDQPSLIINAQSAILAANAAFRHYFDDSADFGLLLNDPERLQIQVAMEEMKHDTTELLLTLTYQGKVLSSKWKFQYLKEIDAFVGFGEVYANETASVEEVADLLKSSPTAITDISSHLSANMDKFQLITDHISDVVCLHHPEDARYLYVSPSVKSLVGFEPHEMEGKTPYEFFHPDFIQLLERDHQRSAEGKSEGPPPQMDVMLVTKTGEKIWASVHSEPLFDEKGEVALIISSSRDISKRKLAEQDLMLKNTELNAFSYRISHDLRSPLTSIMGLINLIVHEDNIEKIKEYTGIISSRVDAMDRLIHSIMDYARNMNNRKVIEEVELKELLDSIKRDYRFHPNYGILKVRCEVEESLSVRQDPERLKIIFNCLLSNAYNFLDRNKEESTLDIRLAIKEGELSIEFDDNGIGIKEEIQPQVFDMFYRGTSLSQGAGLGLYLLKQTAKKLDGQVGFTSQEGQGSSFRVQVAV</sequence>
<dbReference type="Gene3D" id="3.30.450.20">
    <property type="entry name" value="PAS domain"/>
    <property type="match status" value="1"/>
</dbReference>
<dbReference type="Pfam" id="PF02518">
    <property type="entry name" value="HATPase_c"/>
    <property type="match status" value="1"/>
</dbReference>
<dbReference type="CDD" id="cd00130">
    <property type="entry name" value="PAS"/>
    <property type="match status" value="1"/>
</dbReference>
<dbReference type="InterPro" id="IPR003661">
    <property type="entry name" value="HisK_dim/P_dom"/>
</dbReference>
<evidence type="ECO:0000256" key="3">
    <source>
        <dbReference type="ARBA" id="ARBA00022553"/>
    </source>
</evidence>
<dbReference type="SMART" id="SM00387">
    <property type="entry name" value="HATPase_c"/>
    <property type="match status" value="1"/>
</dbReference>
<evidence type="ECO:0000256" key="5">
    <source>
        <dbReference type="ARBA" id="ARBA00022777"/>
    </source>
</evidence>
<dbReference type="PROSITE" id="PS50112">
    <property type="entry name" value="PAS"/>
    <property type="match status" value="1"/>
</dbReference>
<dbReference type="InterPro" id="IPR000700">
    <property type="entry name" value="PAS-assoc_C"/>
</dbReference>
<keyword evidence="5 10" id="KW-0418">Kinase</keyword>
<evidence type="ECO:0000256" key="6">
    <source>
        <dbReference type="ARBA" id="ARBA00023012"/>
    </source>
</evidence>
<dbReference type="InterPro" id="IPR036890">
    <property type="entry name" value="HATPase_C_sf"/>
</dbReference>
<comment type="caution">
    <text evidence="10">The sequence shown here is derived from an EMBL/GenBank/DDBJ whole genome shotgun (WGS) entry which is preliminary data.</text>
</comment>
<dbReference type="RefSeq" id="WP_264138466.1">
    <property type="nucleotide sequence ID" value="NZ_JAOYOD010000001.1"/>
</dbReference>
<gene>
    <name evidence="10" type="ORF">N7U62_13275</name>
</gene>
<evidence type="ECO:0000256" key="4">
    <source>
        <dbReference type="ARBA" id="ARBA00022679"/>
    </source>
</evidence>
<dbReference type="PANTHER" id="PTHR43711">
    <property type="entry name" value="TWO-COMPONENT HISTIDINE KINASE"/>
    <property type="match status" value="1"/>
</dbReference>
<name>A0ABT3CVQ5_9BACT</name>
<comment type="catalytic activity">
    <reaction evidence="1">
        <text>ATP + protein L-histidine = ADP + protein N-phospho-L-histidine.</text>
        <dbReference type="EC" id="2.7.13.3"/>
    </reaction>
</comment>
<keyword evidence="3" id="KW-0597">Phosphoprotein</keyword>
<dbReference type="InterPro" id="IPR050736">
    <property type="entry name" value="Sensor_HK_Regulatory"/>
</dbReference>
<dbReference type="CDD" id="cd00082">
    <property type="entry name" value="HisKA"/>
    <property type="match status" value="1"/>
</dbReference>
<reference evidence="10 11" key="1">
    <citation type="submission" date="2022-10" db="EMBL/GenBank/DDBJ databases">
        <title>Comparative genomics and taxonomic characterization of three novel marine species of genus Reichenbachiella exhibiting antioxidant and polysaccharide degradation activities.</title>
        <authorList>
            <person name="Muhammad N."/>
            <person name="Lee Y.-J."/>
            <person name="Ko J."/>
            <person name="Kim S.-G."/>
        </authorList>
    </citation>
    <scope>NUCLEOTIDE SEQUENCE [LARGE SCALE GENOMIC DNA]</scope>
    <source>
        <strain evidence="10 11">ABR2-5</strain>
    </source>
</reference>
<dbReference type="InterPro" id="IPR001610">
    <property type="entry name" value="PAC"/>
</dbReference>
<protein>
    <recommendedName>
        <fullName evidence="2">histidine kinase</fullName>
        <ecNumber evidence="2">2.7.13.3</ecNumber>
    </recommendedName>
</protein>
<dbReference type="Proteomes" id="UP001300692">
    <property type="component" value="Unassembled WGS sequence"/>
</dbReference>
<dbReference type="InterPro" id="IPR036097">
    <property type="entry name" value="HisK_dim/P_sf"/>
</dbReference>
<dbReference type="InterPro" id="IPR004358">
    <property type="entry name" value="Sig_transdc_His_kin-like_C"/>
</dbReference>
<evidence type="ECO:0000313" key="11">
    <source>
        <dbReference type="Proteomes" id="UP001300692"/>
    </source>
</evidence>
<dbReference type="GO" id="GO:0016301">
    <property type="term" value="F:kinase activity"/>
    <property type="evidence" value="ECO:0007669"/>
    <property type="project" value="UniProtKB-KW"/>
</dbReference>
<evidence type="ECO:0000259" key="8">
    <source>
        <dbReference type="PROSITE" id="PS50112"/>
    </source>
</evidence>
<dbReference type="Pfam" id="PF13426">
    <property type="entry name" value="PAS_9"/>
    <property type="match status" value="1"/>
</dbReference>
<dbReference type="SUPFAM" id="SSF47384">
    <property type="entry name" value="Homodimeric domain of signal transducing histidine kinase"/>
    <property type="match status" value="1"/>
</dbReference>
<dbReference type="EMBL" id="JAOYOD010000001">
    <property type="protein sequence ID" value="MCV9387646.1"/>
    <property type="molecule type" value="Genomic_DNA"/>
</dbReference>
<dbReference type="SUPFAM" id="SSF55785">
    <property type="entry name" value="PYP-like sensor domain (PAS domain)"/>
    <property type="match status" value="1"/>
</dbReference>
<dbReference type="NCBIfam" id="TIGR00229">
    <property type="entry name" value="sensory_box"/>
    <property type="match status" value="1"/>
</dbReference>
<dbReference type="Gene3D" id="1.10.287.130">
    <property type="match status" value="1"/>
</dbReference>
<dbReference type="PRINTS" id="PR00344">
    <property type="entry name" value="BCTRLSENSOR"/>
</dbReference>
<proteinExistence type="predicted"/>
<feature type="domain" description="PAC" evidence="9">
    <location>
        <begin position="215"/>
        <end position="267"/>
    </location>
</feature>
<dbReference type="CDD" id="cd00075">
    <property type="entry name" value="HATPase"/>
    <property type="match status" value="1"/>
</dbReference>